<dbReference type="SMART" id="SM00220">
    <property type="entry name" value="S_TKc"/>
    <property type="match status" value="1"/>
</dbReference>
<dbReference type="GO" id="GO:0005524">
    <property type="term" value="F:ATP binding"/>
    <property type="evidence" value="ECO:0007669"/>
    <property type="project" value="UniProtKB-UniRule"/>
</dbReference>
<dbReference type="PANTHER" id="PTHR46082:SF11">
    <property type="entry name" value="AAA+ ATPASE DOMAIN-CONTAINING PROTEIN-RELATED"/>
    <property type="match status" value="1"/>
</dbReference>
<evidence type="ECO:0000256" key="2">
    <source>
        <dbReference type="ARBA" id="ARBA00022840"/>
    </source>
</evidence>
<dbReference type="PROSITE" id="PS00108">
    <property type="entry name" value="PROTEIN_KINASE_ST"/>
    <property type="match status" value="1"/>
</dbReference>
<dbReference type="Pfam" id="PF13424">
    <property type="entry name" value="TPR_12"/>
    <property type="match status" value="3"/>
</dbReference>
<evidence type="ECO:0000259" key="4">
    <source>
        <dbReference type="PROSITE" id="PS50011"/>
    </source>
</evidence>
<sequence>MTWDGHLAKLGRGATSQIHQAQTGVQTGFAFKRVLDSDKQEKPEEFIYRQLINEISILRHPSVRIHPNIVELQGVCWDIELCHREGDHVHVDGQSQAVDYRVWPALVLEMSELGNLLDFAISPAGRELNIYKRLEICIEIGCAIADMHSYGIIHGDIKPHNVLVFKSDTGFRPKVADFGYSVPHLDSARSGLRLPKSRPWDAPEISSHPDFTLAEALKVDLFSYGMLCLWLLFEPQLSGVVSYPPSLAYLETTVLNYSEYQSIGALSEVKTRCELSGFSKALLSIEQMLGTEHRDMLAEFFMCSLEQNPQLRATDVYHALQHLPGKQWLAERLHILYGEDYRVREHIFAELEKLYTKYPNPITRSHLYLCQKLGFGCEQVTAICDRQAADTSPEAELDSEVETQLDCFVRDPLNFGNGNRGHAYRQAADQGLQEYTGPVQRYRLHGVLSTAECVLRRELTSIKKILGVDNRPYLTVLCQLYTVLDSQRRWKEALELKLQAVEALSKKYGPEHAATLMVRSDVCSSYRNLGRWRDAETLQLHLVEYLTDTFGSEHIDTLSSLQRLALIELRLGLWDKAEARQEIVVEAYKTKLGRAHGNTLNAMEVLVGIHIEQNQWDRALSIQSKVTELSAEVFGPEHSSTLYAKSEIATIYARRGDLMMAEEILSPVVAAYKRGLGNKHLATLTQVSKLATIYRRLGRYDEARQFHLEAIETARLTLGEEDPITLDVMEAWIRTRLGMEEIEIDSTATMIEELLEKRRSLLGNQHHSTISLMHLLALAYLIQSRFTEALSKQSEAVKRNSEIFGPQHPNTLASTMAEVVTLRLLGRLRDSESLNEKTLTAMKSTMGECHRATLAAMYNLAITHNYRGRLSDATELMFSCTRLCSETLGPDHPDTILTQEYQSIMCETEYEVIELLTTHGSNMEVTTAVLIAAAESISTGVLAWALQKRVSEMRRSNRGEPLIAPEVIEAVARNQFGDSIMMELLDDHLDEFDITPSVLEALVQNNDAGSAIIEMLHRTRPHMVVITSDLIEKAARDSDTTMLRFLLQNRDPRVSITSKTWINAAGNEERNGEVLSTLLEASHNAIVISTELLAKAAMNEEHGETILRLLLHGKGREEVDWSRVFQSAAMNKYFASEVLEVLLEARSHRLEVTSDILVAAASNQLCGAELMKQLLEAPGDHQVDIPEDVVIAAATNETSGEDVINILIENHRSHISIAHTIATIDVDSKDIKGDCRALLLEIQGKYPKKR</sequence>
<dbReference type="EMBL" id="CABFNO020001547">
    <property type="protein sequence ID" value="CAG9998450.1"/>
    <property type="molecule type" value="Genomic_DNA"/>
</dbReference>
<dbReference type="InterPro" id="IPR055530">
    <property type="entry name" value="DUF7104"/>
</dbReference>
<dbReference type="InterPro" id="IPR008271">
    <property type="entry name" value="Ser/Thr_kinase_AS"/>
</dbReference>
<dbReference type="InterPro" id="IPR011009">
    <property type="entry name" value="Kinase-like_dom_sf"/>
</dbReference>
<dbReference type="Gene3D" id="1.25.40.10">
    <property type="entry name" value="Tetratricopeptide repeat domain"/>
    <property type="match status" value="3"/>
</dbReference>
<reference evidence="5 6" key="2">
    <citation type="submission" date="2021-10" db="EMBL/GenBank/DDBJ databases">
        <authorList>
            <person name="Piombo E."/>
        </authorList>
    </citation>
    <scope>NUCLEOTIDE SEQUENCE [LARGE SCALE GENOMIC DNA]</scope>
</reference>
<dbReference type="PROSITE" id="PS00107">
    <property type="entry name" value="PROTEIN_KINASE_ATP"/>
    <property type="match status" value="1"/>
</dbReference>
<dbReference type="PROSITE" id="PS50011">
    <property type="entry name" value="PROTEIN_KINASE_DOM"/>
    <property type="match status" value="1"/>
</dbReference>
<dbReference type="Pfam" id="PF23397">
    <property type="entry name" value="DUF7104"/>
    <property type="match status" value="2"/>
</dbReference>
<evidence type="ECO:0000313" key="5">
    <source>
        <dbReference type="EMBL" id="CAG9998450.1"/>
    </source>
</evidence>
<keyword evidence="2 3" id="KW-0067">ATP-binding</keyword>
<feature type="domain" description="Protein kinase" evidence="4">
    <location>
        <begin position="4"/>
        <end position="329"/>
    </location>
</feature>
<dbReference type="SUPFAM" id="SSF48452">
    <property type="entry name" value="TPR-like"/>
    <property type="match status" value="3"/>
</dbReference>
<dbReference type="Pfam" id="PF13374">
    <property type="entry name" value="TPR_10"/>
    <property type="match status" value="2"/>
</dbReference>
<dbReference type="SUPFAM" id="SSF56112">
    <property type="entry name" value="Protein kinase-like (PK-like)"/>
    <property type="match status" value="1"/>
</dbReference>
<feature type="binding site" evidence="3">
    <location>
        <position position="32"/>
    </location>
    <ligand>
        <name>ATP</name>
        <dbReference type="ChEBI" id="CHEBI:30616"/>
    </ligand>
</feature>
<organism evidence="5 6">
    <name type="scientific">Clonostachys byssicola</name>
    <dbReference type="NCBI Taxonomy" id="160290"/>
    <lineage>
        <taxon>Eukaryota</taxon>
        <taxon>Fungi</taxon>
        <taxon>Dikarya</taxon>
        <taxon>Ascomycota</taxon>
        <taxon>Pezizomycotina</taxon>
        <taxon>Sordariomycetes</taxon>
        <taxon>Hypocreomycetidae</taxon>
        <taxon>Hypocreales</taxon>
        <taxon>Bionectriaceae</taxon>
        <taxon>Clonostachys</taxon>
    </lineage>
</organism>
<proteinExistence type="predicted"/>
<evidence type="ECO:0000256" key="1">
    <source>
        <dbReference type="ARBA" id="ARBA00022741"/>
    </source>
</evidence>
<dbReference type="Proteomes" id="UP000754883">
    <property type="component" value="Unassembled WGS sequence"/>
</dbReference>
<dbReference type="OrthoDB" id="4062651at2759"/>
<dbReference type="Pfam" id="PF00069">
    <property type="entry name" value="Pkinase"/>
    <property type="match status" value="1"/>
</dbReference>
<evidence type="ECO:0000256" key="3">
    <source>
        <dbReference type="PROSITE-ProRule" id="PRU10141"/>
    </source>
</evidence>
<dbReference type="Gene3D" id="1.10.510.10">
    <property type="entry name" value="Transferase(Phosphotransferase) domain 1"/>
    <property type="match status" value="1"/>
</dbReference>
<dbReference type="CDD" id="cd00180">
    <property type="entry name" value="PKc"/>
    <property type="match status" value="1"/>
</dbReference>
<dbReference type="InterPro" id="IPR000719">
    <property type="entry name" value="Prot_kinase_dom"/>
</dbReference>
<keyword evidence="6" id="KW-1185">Reference proteome</keyword>
<keyword evidence="1 3" id="KW-0547">Nucleotide-binding</keyword>
<dbReference type="InterPro" id="IPR053137">
    <property type="entry name" value="NLR-like"/>
</dbReference>
<comment type="caution">
    <text evidence="5">The sequence shown here is derived from an EMBL/GenBank/DDBJ whole genome shotgun (WGS) entry which is preliminary data.</text>
</comment>
<name>A0A9N9USA7_9HYPO</name>
<dbReference type="PANTHER" id="PTHR46082">
    <property type="entry name" value="ATP/GTP-BINDING PROTEIN-RELATED"/>
    <property type="match status" value="1"/>
</dbReference>
<gene>
    <name evidence="5" type="ORF">CBYS24578_00015171</name>
</gene>
<dbReference type="AlphaFoldDB" id="A0A9N9USA7"/>
<protein>
    <recommendedName>
        <fullName evidence="4">Protein kinase domain-containing protein</fullName>
    </recommendedName>
</protein>
<dbReference type="GO" id="GO:0004672">
    <property type="term" value="F:protein kinase activity"/>
    <property type="evidence" value="ECO:0007669"/>
    <property type="project" value="InterPro"/>
</dbReference>
<reference evidence="6" key="1">
    <citation type="submission" date="2019-06" db="EMBL/GenBank/DDBJ databases">
        <authorList>
            <person name="Broberg M."/>
        </authorList>
    </citation>
    <scope>NUCLEOTIDE SEQUENCE [LARGE SCALE GENOMIC DNA]</scope>
</reference>
<evidence type="ECO:0000313" key="6">
    <source>
        <dbReference type="Proteomes" id="UP000754883"/>
    </source>
</evidence>
<dbReference type="InterPro" id="IPR011990">
    <property type="entry name" value="TPR-like_helical_dom_sf"/>
</dbReference>
<dbReference type="InterPro" id="IPR017441">
    <property type="entry name" value="Protein_kinase_ATP_BS"/>
</dbReference>
<accession>A0A9N9USA7</accession>